<sequence>MKVALIGYGYWGKIIRRYIERSEALQLELIYDRHPQEDKIFTNHMNHILLNNEIELVFICTPTHTHYEYCKLCLTNHKHVFCEKPLVTDYSQAVELTRLAESNQKILYTDYIYTVSKSIQSMKTFKEQVGDILAIEGRIEQFGNFYRDEHVYEIIGVHLISAILYILEGYDRITHVDFTDMVTNEAGFCNIGNIQMNIDHISVEVHCNLLAIRKVRTLRLIGSKGMLHFDMMRSPNVELIRFEQEEHAYRMIESKQWTFDEMNNVEYAIQECVQFILDGNVNSNHALALEVTKVIHEGRYM</sequence>
<dbReference type="InterPro" id="IPR036291">
    <property type="entry name" value="NAD(P)-bd_dom_sf"/>
</dbReference>
<feature type="domain" description="Gfo/Idh/MocA-like oxidoreductase N-terminal" evidence="1">
    <location>
        <begin position="1"/>
        <end position="110"/>
    </location>
</feature>
<accession>W7YIU8</accession>
<dbReference type="AlphaFoldDB" id="W7YIU8"/>
<dbReference type="Gene3D" id="3.40.50.720">
    <property type="entry name" value="NAD(P)-binding Rossmann-like Domain"/>
    <property type="match status" value="1"/>
</dbReference>
<dbReference type="InterPro" id="IPR000683">
    <property type="entry name" value="Gfo/Idh/MocA-like_OxRdtase_N"/>
</dbReference>
<evidence type="ECO:0000313" key="3">
    <source>
        <dbReference type="Proteomes" id="UP000019364"/>
    </source>
</evidence>
<dbReference type="Pfam" id="PF01408">
    <property type="entry name" value="GFO_IDH_MocA"/>
    <property type="match status" value="1"/>
</dbReference>
<dbReference type="RefSeq" id="WP_036648735.1">
    <property type="nucleotide sequence ID" value="NZ_BAVZ01000006.1"/>
</dbReference>
<comment type="caution">
    <text evidence="2">The sequence shown here is derived from an EMBL/GenBank/DDBJ whole genome shotgun (WGS) entry which is preliminary data.</text>
</comment>
<evidence type="ECO:0000313" key="2">
    <source>
        <dbReference type="EMBL" id="GAF08387.1"/>
    </source>
</evidence>
<dbReference type="PANTHER" id="PTHR43377">
    <property type="entry name" value="BILIVERDIN REDUCTASE A"/>
    <property type="match status" value="1"/>
</dbReference>
<dbReference type="EMBL" id="BAVZ01000006">
    <property type="protein sequence ID" value="GAF08387.1"/>
    <property type="molecule type" value="Genomic_DNA"/>
</dbReference>
<dbReference type="SUPFAM" id="SSF55347">
    <property type="entry name" value="Glyceraldehyde-3-phosphate dehydrogenase-like, C-terminal domain"/>
    <property type="match status" value="1"/>
</dbReference>
<protein>
    <submittedName>
        <fullName evidence="2">Oxidoreductase</fullName>
    </submittedName>
</protein>
<proteinExistence type="predicted"/>
<keyword evidence="3" id="KW-1185">Reference proteome</keyword>
<dbReference type="STRING" id="1236976.JCM16418_2461"/>
<organism evidence="2 3">
    <name type="scientific">Paenibacillus pini JCM 16418</name>
    <dbReference type="NCBI Taxonomy" id="1236976"/>
    <lineage>
        <taxon>Bacteria</taxon>
        <taxon>Bacillati</taxon>
        <taxon>Bacillota</taxon>
        <taxon>Bacilli</taxon>
        <taxon>Bacillales</taxon>
        <taxon>Paenibacillaceae</taxon>
        <taxon>Paenibacillus</taxon>
    </lineage>
</organism>
<dbReference type="GO" id="GO:0000166">
    <property type="term" value="F:nucleotide binding"/>
    <property type="evidence" value="ECO:0007669"/>
    <property type="project" value="InterPro"/>
</dbReference>
<dbReference type="SUPFAM" id="SSF51735">
    <property type="entry name" value="NAD(P)-binding Rossmann-fold domains"/>
    <property type="match status" value="1"/>
</dbReference>
<dbReference type="Proteomes" id="UP000019364">
    <property type="component" value="Unassembled WGS sequence"/>
</dbReference>
<dbReference type="Gene3D" id="3.30.360.10">
    <property type="entry name" value="Dihydrodipicolinate Reductase, domain 2"/>
    <property type="match status" value="1"/>
</dbReference>
<reference evidence="2 3" key="1">
    <citation type="journal article" date="2014" name="Genome Announc.">
        <title>Draft Genome Sequence of Paenibacillus pini JCM 16418T, Isolated from the Rhizosphere of Pine Tree.</title>
        <authorList>
            <person name="Yuki M."/>
            <person name="Oshima K."/>
            <person name="Suda W."/>
            <person name="Oshida Y."/>
            <person name="Kitamura K."/>
            <person name="Iida Y."/>
            <person name="Hattori M."/>
            <person name="Ohkuma M."/>
        </authorList>
    </citation>
    <scope>NUCLEOTIDE SEQUENCE [LARGE SCALE GENOMIC DNA]</scope>
    <source>
        <strain evidence="2 3">JCM 16418</strain>
    </source>
</reference>
<name>W7YIU8_9BACL</name>
<dbReference type="OrthoDB" id="9815825at2"/>
<dbReference type="InterPro" id="IPR051450">
    <property type="entry name" value="Gfo/Idh/MocA_Oxidoreductases"/>
</dbReference>
<evidence type="ECO:0000259" key="1">
    <source>
        <dbReference type="Pfam" id="PF01408"/>
    </source>
</evidence>
<gene>
    <name evidence="2" type="ORF">JCM16418_2461</name>
</gene>
<dbReference type="PANTHER" id="PTHR43377:SF6">
    <property type="entry name" value="GFO_IDH_MOCA-LIKE OXIDOREDUCTASE N-TERMINAL DOMAIN-CONTAINING PROTEIN"/>
    <property type="match status" value="1"/>
</dbReference>
<dbReference type="eggNOG" id="COG0673">
    <property type="taxonomic scope" value="Bacteria"/>
</dbReference>